<dbReference type="VEuPathDB" id="FungiDB:CNK00260"/>
<dbReference type="HOGENOM" id="CLU_776162_0_0_1"/>
<keyword evidence="3" id="KW-1185">Reference proteome</keyword>
<dbReference type="KEGG" id="cne:CNK00260"/>
<name>Q5K9Y5_CRYD1</name>
<accession>Q5K9Y5</accession>
<feature type="region of interest" description="Disordered" evidence="1">
    <location>
        <begin position="330"/>
        <end position="353"/>
    </location>
</feature>
<dbReference type="PaxDb" id="214684-Q5K9Y5"/>
<dbReference type="InParanoid" id="Q5K9Y5"/>
<evidence type="ECO:0000313" key="2">
    <source>
        <dbReference type="EMBL" id="AAW46079.1"/>
    </source>
</evidence>
<evidence type="ECO:0000313" key="3">
    <source>
        <dbReference type="Proteomes" id="UP000002149"/>
    </source>
</evidence>
<protein>
    <submittedName>
        <fullName evidence="2">Expressed protein</fullName>
    </submittedName>
</protein>
<dbReference type="RefSeq" id="XP_567596.1">
    <property type="nucleotide sequence ID" value="XM_567596.2"/>
</dbReference>
<gene>
    <name evidence="2" type="ordered locus">CNK00260</name>
</gene>
<sequence>MPERHTSKPARVSGISVSSWLANVYIPPTPPPKPSLKTFKSPLLPDGVIPIRDSSKLGQSMEDEPVTTLWDGYSTRYVDGIMDFTLPEKDFDRVPPDVRAYYALVYRWSQGDYDHLGYFDLHPCIFRPITEQEVRKGAAYLERERLANRRGLFIDPEMYRDKTVPDSTTVHVWQHLGNDWREEFHRAESSFGKVYTLVPSGTPPYVIPHIIKTNVRAPFFSWSTGFPAELLQLYVAWAYHDSYNPFLYLLLESAGDKSSFSEMNFMELFDEFPEDVFEELLYPLYRIDLMPNHIRTMWFDPDEQWDSDVEKDSTVEKIIDEYYKDRERKEKEAEVLKDQDENKPETKDKEDIL</sequence>
<evidence type="ECO:0000256" key="1">
    <source>
        <dbReference type="SAM" id="MobiDB-lite"/>
    </source>
</evidence>
<organism evidence="2 3">
    <name type="scientific">Cryptococcus deneoformans (strain JEC21 / ATCC MYA-565)</name>
    <name type="common">Cryptococcus neoformans var. neoformans serotype D</name>
    <dbReference type="NCBI Taxonomy" id="214684"/>
    <lineage>
        <taxon>Eukaryota</taxon>
        <taxon>Fungi</taxon>
        <taxon>Dikarya</taxon>
        <taxon>Basidiomycota</taxon>
        <taxon>Agaricomycotina</taxon>
        <taxon>Tremellomycetes</taxon>
        <taxon>Tremellales</taxon>
        <taxon>Cryptococcaceae</taxon>
        <taxon>Cryptococcus</taxon>
        <taxon>Cryptococcus neoformans species complex</taxon>
    </lineage>
</organism>
<reference evidence="2 3" key="1">
    <citation type="journal article" date="2005" name="Science">
        <title>The genome of the basidiomycetous yeast and human pathogen Cryptococcus neoformans.</title>
        <authorList>
            <person name="Loftus B.J."/>
            <person name="Fung E."/>
            <person name="Roncaglia P."/>
            <person name="Rowley D."/>
            <person name="Amedeo P."/>
            <person name="Bruno D."/>
            <person name="Vamathevan J."/>
            <person name="Miranda M."/>
            <person name="Anderson I.J."/>
            <person name="Fraser J.A."/>
            <person name="Allen J.E."/>
            <person name="Bosdet I.E."/>
            <person name="Brent M.R."/>
            <person name="Chiu R."/>
            <person name="Doering T.L."/>
            <person name="Donlin M.J."/>
            <person name="D'Souza C.A."/>
            <person name="Fox D.S."/>
            <person name="Grinberg V."/>
            <person name="Fu J."/>
            <person name="Fukushima M."/>
            <person name="Haas B.J."/>
            <person name="Huang J.C."/>
            <person name="Janbon G."/>
            <person name="Jones S.J."/>
            <person name="Koo H.L."/>
            <person name="Krzywinski M.I."/>
            <person name="Kwon-Chung J.K."/>
            <person name="Lengeler K.B."/>
            <person name="Maiti R."/>
            <person name="Marra M.A."/>
            <person name="Marra R.E."/>
            <person name="Mathewson C.A."/>
            <person name="Mitchell T.G."/>
            <person name="Pertea M."/>
            <person name="Riggs F.R."/>
            <person name="Salzberg S.L."/>
            <person name="Schein J.E."/>
            <person name="Shvartsbeyn A."/>
            <person name="Shin H."/>
            <person name="Shumway M."/>
            <person name="Specht C.A."/>
            <person name="Suh B.B."/>
            <person name="Tenney A."/>
            <person name="Utterback T.R."/>
            <person name="Wickes B.L."/>
            <person name="Wortman J.R."/>
            <person name="Wye N.H."/>
            <person name="Kronstad J.W."/>
            <person name="Lodge J.K."/>
            <person name="Heitman J."/>
            <person name="Davis R.W."/>
            <person name="Fraser C.M."/>
            <person name="Hyman R.W."/>
        </authorList>
    </citation>
    <scope>NUCLEOTIDE SEQUENCE [LARGE SCALE GENOMIC DNA]</scope>
    <source>
        <strain evidence="3">JEC21 / ATCC MYA-565</strain>
    </source>
</reference>
<dbReference type="GeneID" id="3254472"/>
<dbReference type="AlphaFoldDB" id="Q5K9Y5"/>
<dbReference type="Proteomes" id="UP000002149">
    <property type="component" value="Chromosome 11"/>
</dbReference>
<proteinExistence type="predicted"/>
<dbReference type="EMBL" id="AE017351">
    <property type="protein sequence ID" value="AAW46079.1"/>
    <property type="molecule type" value="Genomic_DNA"/>
</dbReference>